<keyword evidence="3" id="KW-0813">Transport</keyword>
<keyword evidence="11" id="KW-1185">Reference proteome</keyword>
<organism evidence="10 11">
    <name type="scientific">Sphenodon punctatus</name>
    <name type="common">Tuatara</name>
    <name type="synonym">Hatteria punctata</name>
    <dbReference type="NCBI Taxonomy" id="8508"/>
    <lineage>
        <taxon>Eukaryota</taxon>
        <taxon>Metazoa</taxon>
        <taxon>Chordata</taxon>
        <taxon>Craniata</taxon>
        <taxon>Vertebrata</taxon>
        <taxon>Euteleostomi</taxon>
        <taxon>Lepidosauria</taxon>
        <taxon>Sphenodontia</taxon>
        <taxon>Sphenodontidae</taxon>
        <taxon>Sphenodon</taxon>
    </lineage>
</organism>
<evidence type="ECO:0000256" key="9">
    <source>
        <dbReference type="SAM" id="Phobius"/>
    </source>
</evidence>
<keyword evidence="5" id="KW-0375">Hydrogen ion transport</keyword>
<evidence type="ECO:0000313" key="11">
    <source>
        <dbReference type="Proteomes" id="UP000694392"/>
    </source>
</evidence>
<evidence type="ECO:0000256" key="1">
    <source>
        <dbReference type="ARBA" id="ARBA00004141"/>
    </source>
</evidence>
<keyword evidence="6 9" id="KW-1133">Transmembrane helix</keyword>
<evidence type="ECO:0000256" key="6">
    <source>
        <dbReference type="ARBA" id="ARBA00022989"/>
    </source>
</evidence>
<accession>A0A8D0HAI4</accession>
<sequence>MTAHSLALPLTLFSVFWGLLGLAGPWLVPKGPNRGWLIALLAQANPLFGPQLKNETIWYVRFLWE</sequence>
<comment type="similarity">
    <text evidence="2">Belongs to the V-ATPase e1/e2 subunit family.</text>
</comment>
<keyword evidence="7" id="KW-0406">Ion transport</keyword>
<keyword evidence="8 9" id="KW-0472">Membrane</keyword>
<reference evidence="10" key="1">
    <citation type="submission" date="2025-08" db="UniProtKB">
        <authorList>
            <consortium name="Ensembl"/>
        </authorList>
    </citation>
    <scope>IDENTIFICATION</scope>
</reference>
<reference evidence="10" key="2">
    <citation type="submission" date="2025-09" db="UniProtKB">
        <authorList>
            <consortium name="Ensembl"/>
        </authorList>
    </citation>
    <scope>IDENTIFICATION</scope>
</reference>
<dbReference type="Proteomes" id="UP000694392">
    <property type="component" value="Unplaced"/>
</dbReference>
<dbReference type="PANTHER" id="PTHR12263">
    <property type="entry name" value="VACUOLAR ATP SYNTHASE SUBUNIT H"/>
    <property type="match status" value="1"/>
</dbReference>
<dbReference type="OMA" id="VIIMRHE"/>
<evidence type="ECO:0000256" key="7">
    <source>
        <dbReference type="ARBA" id="ARBA00023065"/>
    </source>
</evidence>
<evidence type="ECO:0000256" key="5">
    <source>
        <dbReference type="ARBA" id="ARBA00022781"/>
    </source>
</evidence>
<dbReference type="PANTHER" id="PTHR12263:SF2">
    <property type="entry name" value="V-TYPE PROTON ATPASE SUBUNIT E 2"/>
    <property type="match status" value="1"/>
</dbReference>
<dbReference type="GO" id="GO:0033179">
    <property type="term" value="C:proton-transporting V-type ATPase, V0 domain"/>
    <property type="evidence" value="ECO:0007669"/>
    <property type="project" value="InterPro"/>
</dbReference>
<dbReference type="Ensembl" id="ENSSPUT00000018416.1">
    <property type="protein sequence ID" value="ENSSPUP00000017288.1"/>
    <property type="gene ID" value="ENSSPUG00000013368.1"/>
</dbReference>
<evidence type="ECO:0000256" key="3">
    <source>
        <dbReference type="ARBA" id="ARBA00022448"/>
    </source>
</evidence>
<comment type="subcellular location">
    <subcellularLocation>
        <location evidence="1">Membrane</location>
        <topology evidence="1">Multi-pass membrane protein</topology>
    </subcellularLocation>
</comment>
<protein>
    <submittedName>
        <fullName evidence="10">Uncharacterized protein</fullName>
    </submittedName>
</protein>
<proteinExistence type="inferred from homology"/>
<feature type="transmembrane region" description="Helical" evidence="9">
    <location>
        <begin position="6"/>
        <end position="28"/>
    </location>
</feature>
<dbReference type="GO" id="GO:0046961">
    <property type="term" value="F:proton-transporting ATPase activity, rotational mechanism"/>
    <property type="evidence" value="ECO:0007669"/>
    <property type="project" value="InterPro"/>
</dbReference>
<evidence type="ECO:0000256" key="8">
    <source>
        <dbReference type="ARBA" id="ARBA00023136"/>
    </source>
</evidence>
<keyword evidence="4 9" id="KW-0812">Transmembrane</keyword>
<evidence type="ECO:0000313" key="10">
    <source>
        <dbReference type="Ensembl" id="ENSSPUP00000017288.1"/>
    </source>
</evidence>
<name>A0A8D0HAI4_SPHPU</name>
<dbReference type="InterPro" id="IPR008389">
    <property type="entry name" value="ATPase_V0-cplx_e1/e2_su"/>
</dbReference>
<evidence type="ECO:0000256" key="4">
    <source>
        <dbReference type="ARBA" id="ARBA00022692"/>
    </source>
</evidence>
<dbReference type="GeneTree" id="ENSGT00940000162476"/>
<dbReference type="AlphaFoldDB" id="A0A8D0HAI4"/>
<evidence type="ECO:0000256" key="2">
    <source>
        <dbReference type="ARBA" id="ARBA00008328"/>
    </source>
</evidence>